<comment type="caution">
    <text evidence="6">The sequence shown here is derived from an EMBL/GenBank/DDBJ whole genome shotgun (WGS) entry which is preliminary data.</text>
</comment>
<dbReference type="AlphaFoldDB" id="A0A7K1XSY4"/>
<keyword evidence="4 5" id="KW-0472">Membrane</keyword>
<evidence type="ECO:0000256" key="3">
    <source>
        <dbReference type="ARBA" id="ARBA00022989"/>
    </source>
</evidence>
<keyword evidence="7" id="KW-1185">Reference proteome</keyword>
<dbReference type="InterPro" id="IPR032808">
    <property type="entry name" value="DoxX"/>
</dbReference>
<accession>A0A7K1XSY4</accession>
<evidence type="ECO:0000256" key="2">
    <source>
        <dbReference type="ARBA" id="ARBA00022692"/>
    </source>
</evidence>
<keyword evidence="2 5" id="KW-0812">Transmembrane</keyword>
<keyword evidence="3 5" id="KW-1133">Transmembrane helix</keyword>
<gene>
    <name evidence="6" type="ORF">GS398_02270</name>
</gene>
<organism evidence="6 7">
    <name type="scientific">Hufsiella ginkgonis</name>
    <dbReference type="NCBI Taxonomy" id="2695274"/>
    <lineage>
        <taxon>Bacteria</taxon>
        <taxon>Pseudomonadati</taxon>
        <taxon>Bacteroidota</taxon>
        <taxon>Sphingobacteriia</taxon>
        <taxon>Sphingobacteriales</taxon>
        <taxon>Sphingobacteriaceae</taxon>
        <taxon>Hufsiella</taxon>
    </lineage>
</organism>
<feature type="transmembrane region" description="Helical" evidence="5">
    <location>
        <begin position="12"/>
        <end position="31"/>
    </location>
</feature>
<evidence type="ECO:0000256" key="1">
    <source>
        <dbReference type="ARBA" id="ARBA00004141"/>
    </source>
</evidence>
<reference evidence="6 7" key="1">
    <citation type="submission" date="2019-11" db="EMBL/GenBank/DDBJ databases">
        <title>Pedobacter sp. HMF7056 Genome sequencing and assembly.</title>
        <authorList>
            <person name="Kang H."/>
            <person name="Kim H."/>
            <person name="Joh K."/>
        </authorList>
    </citation>
    <scope>NUCLEOTIDE SEQUENCE [LARGE SCALE GENOMIC DNA]</scope>
    <source>
        <strain evidence="6 7">HMF7056</strain>
    </source>
</reference>
<feature type="transmembrane region" description="Helical" evidence="5">
    <location>
        <begin position="51"/>
        <end position="69"/>
    </location>
</feature>
<dbReference type="EMBL" id="WVHS01000001">
    <property type="protein sequence ID" value="MXV14111.1"/>
    <property type="molecule type" value="Genomic_DNA"/>
</dbReference>
<sequence>MTTTANKADKIIYWVTTGLIALFIIPGIFFLNSEMALSGTRNLGLPMWFHWELGIAKFLGAVVLIVPFFPKRIKEWAYAGLGIDFISAAIANYAVYGIAGMWWFAVIWFAVLVISYIKFHKIYGEAGSSK</sequence>
<feature type="transmembrane region" description="Helical" evidence="5">
    <location>
        <begin position="101"/>
        <end position="119"/>
    </location>
</feature>
<comment type="subcellular location">
    <subcellularLocation>
        <location evidence="1">Membrane</location>
        <topology evidence="1">Multi-pass membrane protein</topology>
    </subcellularLocation>
</comment>
<evidence type="ECO:0000256" key="4">
    <source>
        <dbReference type="ARBA" id="ARBA00023136"/>
    </source>
</evidence>
<evidence type="ECO:0000313" key="6">
    <source>
        <dbReference type="EMBL" id="MXV14111.1"/>
    </source>
</evidence>
<evidence type="ECO:0000313" key="7">
    <source>
        <dbReference type="Proteomes" id="UP000451233"/>
    </source>
</evidence>
<dbReference type="GO" id="GO:0016020">
    <property type="term" value="C:membrane"/>
    <property type="evidence" value="ECO:0007669"/>
    <property type="project" value="UniProtKB-SubCell"/>
</dbReference>
<dbReference type="Proteomes" id="UP000451233">
    <property type="component" value="Unassembled WGS sequence"/>
</dbReference>
<feature type="transmembrane region" description="Helical" evidence="5">
    <location>
        <begin position="76"/>
        <end position="95"/>
    </location>
</feature>
<dbReference type="Pfam" id="PF13564">
    <property type="entry name" value="DoxX_2"/>
    <property type="match status" value="1"/>
</dbReference>
<protein>
    <submittedName>
        <fullName evidence="6">DoxX family protein</fullName>
    </submittedName>
</protein>
<name>A0A7K1XSY4_9SPHI</name>
<proteinExistence type="predicted"/>
<evidence type="ECO:0000256" key="5">
    <source>
        <dbReference type="SAM" id="Phobius"/>
    </source>
</evidence>
<dbReference type="RefSeq" id="WP_160905113.1">
    <property type="nucleotide sequence ID" value="NZ_WVHS01000001.1"/>
</dbReference>